<dbReference type="Pfam" id="PF10544">
    <property type="entry name" value="T5orf172"/>
    <property type="match status" value="1"/>
</dbReference>
<evidence type="ECO:0000259" key="2">
    <source>
        <dbReference type="PROSITE" id="PS51192"/>
    </source>
</evidence>
<dbReference type="PANTHER" id="PTHR47396">
    <property type="entry name" value="TYPE I RESTRICTION ENZYME ECOKI R PROTEIN"/>
    <property type="match status" value="1"/>
</dbReference>
<dbReference type="GO" id="GO:0005829">
    <property type="term" value="C:cytosol"/>
    <property type="evidence" value="ECO:0007669"/>
    <property type="project" value="TreeGrafter"/>
</dbReference>
<dbReference type="AlphaFoldDB" id="A0A6C0H7M6"/>
<dbReference type="InterPro" id="IPR006935">
    <property type="entry name" value="Helicase/UvrB_N"/>
</dbReference>
<dbReference type="SMART" id="SM00487">
    <property type="entry name" value="DEXDc"/>
    <property type="match status" value="1"/>
</dbReference>
<dbReference type="PROSITE" id="PS51192">
    <property type="entry name" value="HELICASE_ATP_BIND_1"/>
    <property type="match status" value="1"/>
</dbReference>
<organism evidence="3">
    <name type="scientific">viral metagenome</name>
    <dbReference type="NCBI Taxonomy" id="1070528"/>
    <lineage>
        <taxon>unclassified sequences</taxon>
        <taxon>metagenomes</taxon>
        <taxon>organismal metagenomes</taxon>
    </lineage>
</organism>
<accession>A0A6C0H7M6</accession>
<evidence type="ECO:0000256" key="1">
    <source>
        <dbReference type="SAM" id="Coils"/>
    </source>
</evidence>
<dbReference type="GO" id="GO:0016787">
    <property type="term" value="F:hydrolase activity"/>
    <property type="evidence" value="ECO:0007669"/>
    <property type="project" value="InterPro"/>
</dbReference>
<dbReference type="SUPFAM" id="SSF52540">
    <property type="entry name" value="P-loop containing nucleoside triphosphate hydrolases"/>
    <property type="match status" value="2"/>
</dbReference>
<dbReference type="InterPro" id="IPR027417">
    <property type="entry name" value="P-loop_NTPase"/>
</dbReference>
<reference evidence="3" key="1">
    <citation type="journal article" date="2020" name="Nature">
        <title>Giant virus diversity and host interactions through global metagenomics.</title>
        <authorList>
            <person name="Schulz F."/>
            <person name="Roux S."/>
            <person name="Paez-Espino D."/>
            <person name="Jungbluth S."/>
            <person name="Walsh D.A."/>
            <person name="Denef V.J."/>
            <person name="McMahon K.D."/>
            <person name="Konstantinidis K.T."/>
            <person name="Eloe-Fadrosh E.A."/>
            <person name="Kyrpides N.C."/>
            <person name="Woyke T."/>
        </authorList>
    </citation>
    <scope>NUCLEOTIDE SEQUENCE</scope>
    <source>
        <strain evidence="3">GVMAG-M-3300023179-82</strain>
    </source>
</reference>
<sequence>MNMNSNNGFIYIRQHIYYDNDKIYKLGKSKNIYDRDNNYATSEYRRGKFSLVIEILNNQQFDDTYVEKLLQRYFKNYHSKKDGGSEFYQNKIINEIVPFLSNTSIKFKVLSDEEINNLIYQERIKKLKDLLKQFFHNRQLKENRMRNKLQELYLIEIINNLNIYKKVFLKAPTGFGKTHIYYKTILRMKFNKILILTPRILLNQQIVEDKYISYIKNDNYKIIHFSDLYNLNKEKKIKKYSTNNTKIIITCCYQSCNRLLEYIKSSNFLFDLIIFDEAHFITSWADTENISEFLTNNNICNYRLFGSATPTDDIEGNTLLYGKIIEKVKVHELINKELLCNIETIVKQLNEKKAEYHNLKDLIVESMTKYNKKKGIIYVNNSDNAKNLYNLLKTQNIINVYIFISKNIEVENDSDTNIKTFEEDKKQCIIICIGKIGYGYDNDFIDFICLGDPRHSDIDIRQIIGRGLRWKKDVYPNKLLHLLVPLYRDEFGNCSKNEHLKKYLDYIISECGKDIIFKSNGNAIIGNGTQNLNEGDNYDGEKIPIEILNEYCTTGYNKYTDFLKFLKSNKIYDEISYNKLKETQNWLVSLGDIKKKYPKFCIRHIHPNNMDYYWNKKEALEAIIITRDLLIKKIGRYNYSELTDDQLIKKFNLIDNKIPNIDIDLYYPTIL</sequence>
<protein>
    <recommendedName>
        <fullName evidence="2">Helicase ATP-binding domain-containing protein</fullName>
    </recommendedName>
</protein>
<dbReference type="InterPro" id="IPR014001">
    <property type="entry name" value="Helicase_ATP-bd"/>
</dbReference>
<dbReference type="Gene3D" id="3.40.50.300">
    <property type="entry name" value="P-loop containing nucleotide triphosphate hydrolases"/>
    <property type="match status" value="2"/>
</dbReference>
<dbReference type="InterPro" id="IPR018306">
    <property type="entry name" value="Phage_T5_Orf172_DNA-bd"/>
</dbReference>
<proteinExistence type="predicted"/>
<feature type="coiled-coil region" evidence="1">
    <location>
        <begin position="335"/>
        <end position="362"/>
    </location>
</feature>
<name>A0A6C0H7M6_9ZZZZ</name>
<dbReference type="Pfam" id="PF04851">
    <property type="entry name" value="ResIII"/>
    <property type="match status" value="1"/>
</dbReference>
<keyword evidence="1" id="KW-0175">Coiled coil</keyword>
<dbReference type="GO" id="GO:0005524">
    <property type="term" value="F:ATP binding"/>
    <property type="evidence" value="ECO:0007669"/>
    <property type="project" value="InterPro"/>
</dbReference>
<dbReference type="InterPro" id="IPR050742">
    <property type="entry name" value="Helicase_Restrict-Modif_Enz"/>
</dbReference>
<dbReference type="GO" id="GO:0003677">
    <property type="term" value="F:DNA binding"/>
    <property type="evidence" value="ECO:0007669"/>
    <property type="project" value="InterPro"/>
</dbReference>
<evidence type="ECO:0000313" key="3">
    <source>
        <dbReference type="EMBL" id="QHT76558.1"/>
    </source>
</evidence>
<dbReference type="EMBL" id="MN739897">
    <property type="protein sequence ID" value="QHT76558.1"/>
    <property type="molecule type" value="Genomic_DNA"/>
</dbReference>
<dbReference type="PANTHER" id="PTHR47396:SF1">
    <property type="entry name" value="ATP-DEPENDENT HELICASE IRC3-RELATED"/>
    <property type="match status" value="1"/>
</dbReference>
<feature type="domain" description="Helicase ATP-binding" evidence="2">
    <location>
        <begin position="158"/>
        <end position="328"/>
    </location>
</feature>